<evidence type="ECO:0000256" key="1">
    <source>
        <dbReference type="SAM" id="MobiDB-lite"/>
    </source>
</evidence>
<keyword evidence="3" id="KW-1185">Reference proteome</keyword>
<sequence>MEQELRASIWADPAGSRISEIKQKRGDPLPPFPPPSLGGNCGINDAPAPEAWHYAGTDILGLLLPTATHRSPSLPTEYNAELKLATELRAGPKCSIWRPRADERELPRY</sequence>
<evidence type="ECO:0000313" key="3">
    <source>
        <dbReference type="Proteomes" id="UP001066276"/>
    </source>
</evidence>
<reference evidence="2" key="1">
    <citation type="journal article" date="2022" name="bioRxiv">
        <title>Sequencing and chromosome-scale assembly of the giantPleurodeles waltlgenome.</title>
        <authorList>
            <person name="Brown T."/>
            <person name="Elewa A."/>
            <person name="Iarovenko S."/>
            <person name="Subramanian E."/>
            <person name="Araus A.J."/>
            <person name="Petzold A."/>
            <person name="Susuki M."/>
            <person name="Suzuki K.-i.T."/>
            <person name="Hayashi T."/>
            <person name="Toyoda A."/>
            <person name="Oliveira C."/>
            <person name="Osipova E."/>
            <person name="Leigh N.D."/>
            <person name="Simon A."/>
            <person name="Yun M.H."/>
        </authorList>
    </citation>
    <scope>NUCLEOTIDE SEQUENCE</scope>
    <source>
        <strain evidence="2">20211129_DDA</strain>
        <tissue evidence="2">Liver</tissue>
    </source>
</reference>
<name>A0AAV7R531_PLEWA</name>
<gene>
    <name evidence="2" type="ORF">NDU88_000725</name>
</gene>
<dbReference type="Proteomes" id="UP001066276">
    <property type="component" value="Chromosome 5"/>
</dbReference>
<proteinExistence type="predicted"/>
<feature type="region of interest" description="Disordered" evidence="1">
    <location>
        <begin position="23"/>
        <end position="44"/>
    </location>
</feature>
<protein>
    <submittedName>
        <fullName evidence="2">Uncharacterized protein</fullName>
    </submittedName>
</protein>
<accession>A0AAV7R531</accession>
<dbReference type="EMBL" id="JANPWB010000009">
    <property type="protein sequence ID" value="KAJ1147882.1"/>
    <property type="molecule type" value="Genomic_DNA"/>
</dbReference>
<organism evidence="2 3">
    <name type="scientific">Pleurodeles waltl</name>
    <name type="common">Iberian ribbed newt</name>
    <dbReference type="NCBI Taxonomy" id="8319"/>
    <lineage>
        <taxon>Eukaryota</taxon>
        <taxon>Metazoa</taxon>
        <taxon>Chordata</taxon>
        <taxon>Craniata</taxon>
        <taxon>Vertebrata</taxon>
        <taxon>Euteleostomi</taxon>
        <taxon>Amphibia</taxon>
        <taxon>Batrachia</taxon>
        <taxon>Caudata</taxon>
        <taxon>Salamandroidea</taxon>
        <taxon>Salamandridae</taxon>
        <taxon>Pleurodelinae</taxon>
        <taxon>Pleurodeles</taxon>
    </lineage>
</organism>
<comment type="caution">
    <text evidence="2">The sequence shown here is derived from an EMBL/GenBank/DDBJ whole genome shotgun (WGS) entry which is preliminary data.</text>
</comment>
<evidence type="ECO:0000313" key="2">
    <source>
        <dbReference type="EMBL" id="KAJ1147882.1"/>
    </source>
</evidence>
<dbReference type="AlphaFoldDB" id="A0AAV7R531"/>